<gene>
    <name evidence="2" type="ORF">DFH08DRAFT_807968</name>
</gene>
<protein>
    <submittedName>
        <fullName evidence="2">Uncharacterized protein</fullName>
    </submittedName>
</protein>
<feature type="region of interest" description="Disordered" evidence="1">
    <location>
        <begin position="1"/>
        <end position="58"/>
    </location>
</feature>
<evidence type="ECO:0000256" key="1">
    <source>
        <dbReference type="SAM" id="MobiDB-lite"/>
    </source>
</evidence>
<proteinExistence type="predicted"/>
<keyword evidence="3" id="KW-1185">Reference proteome</keyword>
<reference evidence="2" key="1">
    <citation type="submission" date="2023-03" db="EMBL/GenBank/DDBJ databases">
        <title>Massive genome expansion in bonnet fungi (Mycena s.s.) driven by repeated elements and novel gene families across ecological guilds.</title>
        <authorList>
            <consortium name="Lawrence Berkeley National Laboratory"/>
            <person name="Harder C.B."/>
            <person name="Miyauchi S."/>
            <person name="Viragh M."/>
            <person name="Kuo A."/>
            <person name="Thoen E."/>
            <person name="Andreopoulos B."/>
            <person name="Lu D."/>
            <person name="Skrede I."/>
            <person name="Drula E."/>
            <person name="Henrissat B."/>
            <person name="Morin E."/>
            <person name="Kohler A."/>
            <person name="Barry K."/>
            <person name="LaButti K."/>
            <person name="Morin E."/>
            <person name="Salamov A."/>
            <person name="Lipzen A."/>
            <person name="Mereny Z."/>
            <person name="Hegedus B."/>
            <person name="Baldrian P."/>
            <person name="Stursova M."/>
            <person name="Weitz H."/>
            <person name="Taylor A."/>
            <person name="Grigoriev I.V."/>
            <person name="Nagy L.G."/>
            <person name="Martin F."/>
            <person name="Kauserud H."/>
        </authorList>
    </citation>
    <scope>NUCLEOTIDE SEQUENCE</scope>
    <source>
        <strain evidence="2">CBHHK002</strain>
    </source>
</reference>
<evidence type="ECO:0000313" key="3">
    <source>
        <dbReference type="Proteomes" id="UP001218218"/>
    </source>
</evidence>
<accession>A0AAD7A4Y7</accession>
<dbReference type="AlphaFoldDB" id="A0AAD7A4Y7"/>
<evidence type="ECO:0000313" key="2">
    <source>
        <dbReference type="EMBL" id="KAJ7349504.1"/>
    </source>
</evidence>
<dbReference type="EMBL" id="JARIHO010000016">
    <property type="protein sequence ID" value="KAJ7349504.1"/>
    <property type="molecule type" value="Genomic_DNA"/>
</dbReference>
<sequence>MAIVVPVASSSKSTTSTAQALAETTAGFRKRKHHDSNAPEPNEPLKKKKQSGRSTKTIPGSVAMGQVIIVTSDADDSGTTFGVPRSVDIARYETRHLAVNSVHKSLSFNKNWDYKTDKWFRTLFPVYFAHMDKHYPLNAMHKFQWAFLI</sequence>
<organism evidence="2 3">
    <name type="scientific">Mycena albidolilacea</name>
    <dbReference type="NCBI Taxonomy" id="1033008"/>
    <lineage>
        <taxon>Eukaryota</taxon>
        <taxon>Fungi</taxon>
        <taxon>Dikarya</taxon>
        <taxon>Basidiomycota</taxon>
        <taxon>Agaricomycotina</taxon>
        <taxon>Agaricomycetes</taxon>
        <taxon>Agaricomycetidae</taxon>
        <taxon>Agaricales</taxon>
        <taxon>Marasmiineae</taxon>
        <taxon>Mycenaceae</taxon>
        <taxon>Mycena</taxon>
    </lineage>
</organism>
<name>A0AAD7A4Y7_9AGAR</name>
<comment type="caution">
    <text evidence="2">The sequence shown here is derived from an EMBL/GenBank/DDBJ whole genome shotgun (WGS) entry which is preliminary data.</text>
</comment>
<dbReference type="Proteomes" id="UP001218218">
    <property type="component" value="Unassembled WGS sequence"/>
</dbReference>